<dbReference type="InterPro" id="IPR018392">
    <property type="entry name" value="LysM"/>
</dbReference>
<keyword evidence="3" id="KW-1185">Reference proteome</keyword>
<accession>A0A4Y7RE05</accession>
<dbReference type="PROSITE" id="PS51782">
    <property type="entry name" value="LYSM"/>
    <property type="match status" value="1"/>
</dbReference>
<evidence type="ECO:0000313" key="3">
    <source>
        <dbReference type="Proteomes" id="UP000298324"/>
    </source>
</evidence>
<dbReference type="EMBL" id="QFGA01000001">
    <property type="protein sequence ID" value="TEB07036.1"/>
    <property type="molecule type" value="Genomic_DNA"/>
</dbReference>
<evidence type="ECO:0000313" key="2">
    <source>
        <dbReference type="EMBL" id="TEB07036.1"/>
    </source>
</evidence>
<comment type="caution">
    <text evidence="2">The sequence shown here is derived from an EMBL/GenBank/DDBJ whole genome shotgun (WGS) entry which is preliminary data.</text>
</comment>
<protein>
    <submittedName>
        <fullName evidence="2">LysM domain protein</fullName>
    </submittedName>
</protein>
<name>A0A4Y7RE05_9FIRM</name>
<feature type="domain" description="LysM" evidence="1">
    <location>
        <begin position="338"/>
        <end position="382"/>
    </location>
</feature>
<dbReference type="CDD" id="cd00118">
    <property type="entry name" value="LysM"/>
    <property type="match status" value="1"/>
</dbReference>
<dbReference type="AlphaFoldDB" id="A0A4Y7RE05"/>
<dbReference type="Gene3D" id="3.10.350.10">
    <property type="entry name" value="LysM domain"/>
    <property type="match status" value="1"/>
</dbReference>
<proteinExistence type="predicted"/>
<dbReference type="Proteomes" id="UP000298324">
    <property type="component" value="Unassembled WGS sequence"/>
</dbReference>
<gene>
    <name evidence="2" type="ORF">Psch_00577</name>
</gene>
<dbReference type="RefSeq" id="WP_190239056.1">
    <property type="nucleotide sequence ID" value="NZ_QFGA01000001.1"/>
</dbReference>
<organism evidence="2 3">
    <name type="scientific">Pelotomaculum schinkii</name>
    <dbReference type="NCBI Taxonomy" id="78350"/>
    <lineage>
        <taxon>Bacteria</taxon>
        <taxon>Bacillati</taxon>
        <taxon>Bacillota</taxon>
        <taxon>Clostridia</taxon>
        <taxon>Eubacteriales</taxon>
        <taxon>Desulfotomaculaceae</taxon>
        <taxon>Pelotomaculum</taxon>
    </lineage>
</organism>
<dbReference type="InterPro" id="IPR011047">
    <property type="entry name" value="Quinoprotein_ADH-like_sf"/>
</dbReference>
<evidence type="ECO:0000259" key="1">
    <source>
        <dbReference type="PROSITE" id="PS51782"/>
    </source>
</evidence>
<dbReference type="Pfam" id="PF01476">
    <property type="entry name" value="LysM"/>
    <property type="match status" value="1"/>
</dbReference>
<dbReference type="SUPFAM" id="SSF54106">
    <property type="entry name" value="LysM domain"/>
    <property type="match status" value="1"/>
</dbReference>
<sequence>MPLSLTRLLWSRELDGPVLVNWGVITGERTNLVATSGTNLFLFSPSEDGYSLSAALDIGTEVLSLAVGLPGPALDHIVVGLEDRVAVYGSREGTLLLLAETAPESGARYVDVALADIDNDGREEVIAAAEGRNALYFYRQTGQAPGEVRLDLLAIRALPGAPQKVAVVMRSGDLLPLTAAAYSTDGSSGIITLIFTERGFAEGPAQENLSARVASLTAGNLRERLDEQLAWGGQDGFVRVVEVNQELNTVLTTDNLGSSVPALTAGRLVGDGFETLVAGTPEGYLFGFSAPVQSTSPDWALQAGRSVNDLEVSSEGLLGLGTRDGWLQVWLLSGRGKSVHAVVPGDTLTSIARNYNTTMEAIIELNSGLNPDLIFVGRYLAIP</sequence>
<reference evidence="2 3" key="1">
    <citation type="journal article" date="2018" name="Environ. Microbiol.">
        <title>Novel energy conservation strategies and behaviour of Pelotomaculum schinkii driving syntrophic propionate catabolism.</title>
        <authorList>
            <person name="Hidalgo-Ahumada C.A.P."/>
            <person name="Nobu M.K."/>
            <person name="Narihiro T."/>
            <person name="Tamaki H."/>
            <person name="Liu W.T."/>
            <person name="Kamagata Y."/>
            <person name="Stams A.J.M."/>
            <person name="Imachi H."/>
            <person name="Sousa D.Z."/>
        </authorList>
    </citation>
    <scope>NUCLEOTIDE SEQUENCE [LARGE SCALE GENOMIC DNA]</scope>
    <source>
        <strain evidence="2 3">HH</strain>
    </source>
</reference>
<dbReference type="SUPFAM" id="SSF50998">
    <property type="entry name" value="Quinoprotein alcohol dehydrogenase-like"/>
    <property type="match status" value="1"/>
</dbReference>
<dbReference type="SMART" id="SM00257">
    <property type="entry name" value="LysM"/>
    <property type="match status" value="1"/>
</dbReference>
<dbReference type="InterPro" id="IPR036779">
    <property type="entry name" value="LysM_dom_sf"/>
</dbReference>